<evidence type="ECO:0000256" key="1">
    <source>
        <dbReference type="SAM" id="MobiDB-lite"/>
    </source>
</evidence>
<evidence type="ECO:0000256" key="2">
    <source>
        <dbReference type="SAM" id="Phobius"/>
    </source>
</evidence>
<evidence type="ECO:0000313" key="3">
    <source>
        <dbReference type="EMBL" id="MFD2648747.1"/>
    </source>
</evidence>
<dbReference type="Pfam" id="PF07386">
    <property type="entry name" value="DUF1499"/>
    <property type="match status" value="1"/>
</dbReference>
<keyword evidence="2" id="KW-0472">Membrane</keyword>
<feature type="transmembrane region" description="Helical" evidence="2">
    <location>
        <begin position="43"/>
        <end position="67"/>
    </location>
</feature>
<organism evidence="3 4">
    <name type="scientific">Devosia albogilva</name>
    <dbReference type="NCBI Taxonomy" id="429726"/>
    <lineage>
        <taxon>Bacteria</taxon>
        <taxon>Pseudomonadati</taxon>
        <taxon>Pseudomonadota</taxon>
        <taxon>Alphaproteobacteria</taxon>
        <taxon>Hyphomicrobiales</taxon>
        <taxon>Devosiaceae</taxon>
        <taxon>Devosia</taxon>
    </lineage>
</organism>
<dbReference type="RefSeq" id="WP_386834033.1">
    <property type="nucleotide sequence ID" value="NZ_JBHUNP010000001.1"/>
</dbReference>
<feature type="transmembrane region" description="Helical" evidence="2">
    <location>
        <begin position="20"/>
        <end position="37"/>
    </location>
</feature>
<keyword evidence="2" id="KW-0812">Transmembrane</keyword>
<dbReference type="InterPro" id="IPR010865">
    <property type="entry name" value="DUF1499"/>
</dbReference>
<comment type="caution">
    <text evidence="3">The sequence shown here is derived from an EMBL/GenBank/DDBJ whole genome shotgun (WGS) entry which is preliminary data.</text>
</comment>
<keyword evidence="2" id="KW-1133">Transmembrane helix</keyword>
<protein>
    <submittedName>
        <fullName evidence="3">DUF1499 domain-containing protein</fullName>
    </submittedName>
</protein>
<dbReference type="Proteomes" id="UP001597521">
    <property type="component" value="Unassembled WGS sequence"/>
</dbReference>
<keyword evidence="4" id="KW-1185">Reference proteome</keyword>
<evidence type="ECO:0000313" key="4">
    <source>
        <dbReference type="Proteomes" id="UP001597521"/>
    </source>
</evidence>
<feature type="compositionally biased region" description="Acidic residues" evidence="1">
    <location>
        <begin position="261"/>
        <end position="272"/>
    </location>
</feature>
<feature type="transmembrane region" description="Helical" evidence="2">
    <location>
        <begin position="79"/>
        <end position="100"/>
    </location>
</feature>
<name>A0ABW5QMF8_9HYPH</name>
<feature type="region of interest" description="Disordered" evidence="1">
    <location>
        <begin position="250"/>
        <end position="272"/>
    </location>
</feature>
<proteinExistence type="predicted"/>
<sequence>MRILIRTSRWAIWARRLGNLAIPMVVLPIVLMWMRLISGDVFLVAEIAAAAVAAMAVLAALVALVRLWQSGDLGWDRALLGLLFGTLALLPFAWHLSLALRYPQVTDIATVERGELPLIFDPVSRSMPTPHVLSTAEAAAVFPNVHTRTYPLGQVPAYSLIRQMVMANGWEIIAEREPGADFSPGRINARVAAIPGWREEVVIRVTGGMEESTVDMRSASLDLVHDFGGNGRRIESFLVALDDAVTTLLRDNPNANQPLEAEPELPEEPEAE</sequence>
<dbReference type="EMBL" id="JBHUNP010000001">
    <property type="protein sequence ID" value="MFD2648747.1"/>
    <property type="molecule type" value="Genomic_DNA"/>
</dbReference>
<accession>A0ABW5QMF8</accession>
<reference evidence="4" key="1">
    <citation type="journal article" date="2019" name="Int. J. Syst. Evol. Microbiol.">
        <title>The Global Catalogue of Microorganisms (GCM) 10K type strain sequencing project: providing services to taxonomists for standard genome sequencing and annotation.</title>
        <authorList>
            <consortium name="The Broad Institute Genomics Platform"/>
            <consortium name="The Broad Institute Genome Sequencing Center for Infectious Disease"/>
            <person name="Wu L."/>
            <person name="Ma J."/>
        </authorList>
    </citation>
    <scope>NUCLEOTIDE SEQUENCE [LARGE SCALE GENOMIC DNA]</scope>
    <source>
        <strain evidence="4">CCM 7427</strain>
    </source>
</reference>
<gene>
    <name evidence="3" type="ORF">ACFSX5_13180</name>
</gene>